<evidence type="ECO:0000313" key="10">
    <source>
        <dbReference type="Proteomes" id="UP000685013"/>
    </source>
</evidence>
<sequence>MMMAKQFRLLRIPSFQCCRSSDISVVPTDPPPPPSPSSKPHHYSSLRRHVSSAFRTAVCGRRSLSTNSDDDQITKSSPKLPRHVPPTPLPESYDDALPLPKQQRRRKKKAKSTTLARLRISTSSTESGLFSSESFDEIDELEETETLISSSKTISTTDDDDSSSEFNPQLETIREKPYKGRNKINLKNKKKKKKEKRHRSSNRRQKPRRMIKTSPSPESESPARLSVFQRLIPCTVDGKIRESFAVVKKSEDPFEDFKRSMMEMIMEKEMFDEKDLEQLLHCLLSLNDREHHGIIVEAFSEIWQSLFCNKSTSRTSF</sequence>
<comment type="subcellular location">
    <subcellularLocation>
        <location evidence="1 6">Nucleus</location>
    </subcellularLocation>
</comment>
<comment type="function">
    <text evidence="6">Transcriptional repressor that regulates multiple aspects of plant growth and development.</text>
</comment>
<evidence type="ECO:0000256" key="5">
    <source>
        <dbReference type="ARBA" id="ARBA00023242"/>
    </source>
</evidence>
<reference evidence="9 10" key="1">
    <citation type="journal article" date="2021" name="Hortic Res">
        <title>The domestication of Cucurbita argyrosperma as revealed by the genome of its wild relative.</title>
        <authorList>
            <person name="Barrera-Redondo J."/>
            <person name="Sanchez-de la Vega G."/>
            <person name="Aguirre-Liguori J.A."/>
            <person name="Castellanos-Morales G."/>
            <person name="Gutierrez-Guerrero Y.T."/>
            <person name="Aguirre-Dugua X."/>
            <person name="Aguirre-Planter E."/>
            <person name="Tenaillon M.I."/>
            <person name="Lira-Saade R."/>
            <person name="Eguiarte L.E."/>
        </authorList>
    </citation>
    <scope>NUCLEOTIDE SEQUENCE [LARGE SCALE GENOMIC DNA]</scope>
    <source>
        <strain evidence="9">JBR-2021</strain>
    </source>
</reference>
<evidence type="ECO:0000256" key="3">
    <source>
        <dbReference type="ARBA" id="ARBA00023015"/>
    </source>
</evidence>
<evidence type="ECO:0000256" key="4">
    <source>
        <dbReference type="ARBA" id="ARBA00023163"/>
    </source>
</evidence>
<name>A0AAV6NPQ4_9ROSI</name>
<feature type="domain" description="OVATE" evidence="8">
    <location>
        <begin position="246"/>
        <end position="305"/>
    </location>
</feature>
<accession>A0AAV6NPQ4</accession>
<keyword evidence="5 6" id="KW-0539">Nucleus</keyword>
<feature type="compositionally biased region" description="Pro residues" evidence="7">
    <location>
        <begin position="28"/>
        <end position="37"/>
    </location>
</feature>
<dbReference type="GO" id="GO:0005634">
    <property type="term" value="C:nucleus"/>
    <property type="evidence" value="ECO:0007669"/>
    <property type="project" value="UniProtKB-SubCell"/>
</dbReference>
<keyword evidence="4 6" id="KW-0804">Transcription</keyword>
<dbReference type="NCBIfam" id="TIGR01568">
    <property type="entry name" value="A_thal_3678"/>
    <property type="match status" value="1"/>
</dbReference>
<evidence type="ECO:0000259" key="8">
    <source>
        <dbReference type="PROSITE" id="PS51754"/>
    </source>
</evidence>
<evidence type="ECO:0000256" key="1">
    <source>
        <dbReference type="ARBA" id="ARBA00004123"/>
    </source>
</evidence>
<feature type="non-terminal residue" evidence="9">
    <location>
        <position position="1"/>
    </location>
</feature>
<protein>
    <recommendedName>
        <fullName evidence="6">Transcription repressor</fullName>
    </recommendedName>
    <alternativeName>
        <fullName evidence="6">Ovate family protein</fullName>
    </alternativeName>
</protein>
<proteinExistence type="predicted"/>
<dbReference type="Pfam" id="PF04844">
    <property type="entry name" value="Ovate"/>
    <property type="match status" value="1"/>
</dbReference>
<feature type="region of interest" description="Disordered" evidence="7">
    <location>
        <begin position="23"/>
        <end position="47"/>
    </location>
</feature>
<feature type="compositionally biased region" description="Basic residues" evidence="7">
    <location>
        <begin position="102"/>
        <end position="111"/>
    </location>
</feature>
<gene>
    <name evidence="9" type="primary">OFP7</name>
    <name evidence="9" type="ORF">SDJN03_05839</name>
</gene>
<dbReference type="GO" id="GO:0045892">
    <property type="term" value="P:negative regulation of DNA-templated transcription"/>
    <property type="evidence" value="ECO:0007669"/>
    <property type="project" value="UniProtKB-UniRule"/>
</dbReference>
<keyword evidence="2 6" id="KW-0678">Repressor</keyword>
<dbReference type="Proteomes" id="UP000685013">
    <property type="component" value="Chromosome 4"/>
</dbReference>
<dbReference type="PANTHER" id="PTHR33057:SF90">
    <property type="entry name" value="TRANSCRIPTION REPRESSOR OFP7"/>
    <property type="match status" value="1"/>
</dbReference>
<feature type="compositionally biased region" description="Basic residues" evidence="7">
    <location>
        <begin position="179"/>
        <end position="211"/>
    </location>
</feature>
<dbReference type="PANTHER" id="PTHR33057">
    <property type="entry name" value="TRANSCRIPTION REPRESSOR OFP7-RELATED"/>
    <property type="match status" value="1"/>
</dbReference>
<feature type="compositionally biased region" description="Low complexity" evidence="7">
    <location>
        <begin position="146"/>
        <end position="156"/>
    </location>
</feature>
<comment type="caution">
    <text evidence="9">The sequence shown here is derived from an EMBL/GenBank/DDBJ whole genome shotgun (WGS) entry which is preliminary data.</text>
</comment>
<feature type="compositionally biased region" description="Acidic residues" evidence="7">
    <location>
        <begin position="134"/>
        <end position="145"/>
    </location>
</feature>
<dbReference type="AlphaFoldDB" id="A0AAV6NPQ4"/>
<keyword evidence="10" id="KW-1185">Reference proteome</keyword>
<feature type="compositionally biased region" description="Low complexity" evidence="7">
    <location>
        <begin position="112"/>
        <end position="133"/>
    </location>
</feature>
<dbReference type="InterPro" id="IPR038933">
    <property type="entry name" value="Ovate"/>
</dbReference>
<keyword evidence="3 6" id="KW-0805">Transcription regulation</keyword>
<organism evidence="9 10">
    <name type="scientific">Cucurbita argyrosperma subsp. sororia</name>
    <dbReference type="NCBI Taxonomy" id="37648"/>
    <lineage>
        <taxon>Eukaryota</taxon>
        <taxon>Viridiplantae</taxon>
        <taxon>Streptophyta</taxon>
        <taxon>Embryophyta</taxon>
        <taxon>Tracheophyta</taxon>
        <taxon>Spermatophyta</taxon>
        <taxon>Magnoliopsida</taxon>
        <taxon>eudicotyledons</taxon>
        <taxon>Gunneridae</taxon>
        <taxon>Pentapetalae</taxon>
        <taxon>rosids</taxon>
        <taxon>fabids</taxon>
        <taxon>Cucurbitales</taxon>
        <taxon>Cucurbitaceae</taxon>
        <taxon>Cucurbiteae</taxon>
        <taxon>Cucurbita</taxon>
    </lineage>
</organism>
<evidence type="ECO:0000256" key="7">
    <source>
        <dbReference type="SAM" id="MobiDB-lite"/>
    </source>
</evidence>
<feature type="region of interest" description="Disordered" evidence="7">
    <location>
        <begin position="60"/>
        <end position="224"/>
    </location>
</feature>
<evidence type="ECO:0000256" key="6">
    <source>
        <dbReference type="RuleBase" id="RU367028"/>
    </source>
</evidence>
<evidence type="ECO:0000313" key="9">
    <source>
        <dbReference type="EMBL" id="KAG6600606.1"/>
    </source>
</evidence>
<dbReference type="InterPro" id="IPR006458">
    <property type="entry name" value="Ovate_C"/>
</dbReference>
<evidence type="ECO:0000256" key="2">
    <source>
        <dbReference type="ARBA" id="ARBA00022491"/>
    </source>
</evidence>
<dbReference type="EMBL" id="JAGKQH010000004">
    <property type="protein sequence ID" value="KAG6600606.1"/>
    <property type="molecule type" value="Genomic_DNA"/>
</dbReference>
<dbReference type="PROSITE" id="PS51754">
    <property type="entry name" value="OVATE"/>
    <property type="match status" value="1"/>
</dbReference>